<dbReference type="Proteomes" id="UP001055811">
    <property type="component" value="Linkage Group LG04"/>
</dbReference>
<sequence length="116" mass="13087">MRSWTTSFEDLLASVHDAKCLLQKLISFLLQFCGSILAFENPIKASFFWLMVEERRLTVDVDGFDIAMNEGGERSRNGQTKQVAVTVVMDADATSALHKKGVDTTNYSSKFVRFKE</sequence>
<gene>
    <name evidence="1" type="ORF">L2E82_24421</name>
</gene>
<keyword evidence="2" id="KW-1185">Reference proteome</keyword>
<dbReference type="EMBL" id="CM042012">
    <property type="protein sequence ID" value="KAI3752399.1"/>
    <property type="molecule type" value="Genomic_DNA"/>
</dbReference>
<reference evidence="2" key="1">
    <citation type="journal article" date="2022" name="Mol. Ecol. Resour.">
        <title>The genomes of chicory, endive, great burdock and yacon provide insights into Asteraceae palaeo-polyploidization history and plant inulin production.</title>
        <authorList>
            <person name="Fan W."/>
            <person name="Wang S."/>
            <person name="Wang H."/>
            <person name="Wang A."/>
            <person name="Jiang F."/>
            <person name="Liu H."/>
            <person name="Zhao H."/>
            <person name="Xu D."/>
            <person name="Zhang Y."/>
        </authorList>
    </citation>
    <scope>NUCLEOTIDE SEQUENCE [LARGE SCALE GENOMIC DNA]</scope>
    <source>
        <strain evidence="2">cv. Punajuju</strain>
    </source>
</reference>
<proteinExistence type="predicted"/>
<evidence type="ECO:0000313" key="2">
    <source>
        <dbReference type="Proteomes" id="UP001055811"/>
    </source>
</evidence>
<evidence type="ECO:0000313" key="1">
    <source>
        <dbReference type="EMBL" id="KAI3752399.1"/>
    </source>
</evidence>
<comment type="caution">
    <text evidence="1">The sequence shown here is derived from an EMBL/GenBank/DDBJ whole genome shotgun (WGS) entry which is preliminary data.</text>
</comment>
<protein>
    <submittedName>
        <fullName evidence="1">Uncharacterized protein</fullName>
    </submittedName>
</protein>
<accession>A0ACB9E0C9</accession>
<organism evidence="1 2">
    <name type="scientific">Cichorium intybus</name>
    <name type="common">Chicory</name>
    <dbReference type="NCBI Taxonomy" id="13427"/>
    <lineage>
        <taxon>Eukaryota</taxon>
        <taxon>Viridiplantae</taxon>
        <taxon>Streptophyta</taxon>
        <taxon>Embryophyta</taxon>
        <taxon>Tracheophyta</taxon>
        <taxon>Spermatophyta</taxon>
        <taxon>Magnoliopsida</taxon>
        <taxon>eudicotyledons</taxon>
        <taxon>Gunneridae</taxon>
        <taxon>Pentapetalae</taxon>
        <taxon>asterids</taxon>
        <taxon>campanulids</taxon>
        <taxon>Asterales</taxon>
        <taxon>Asteraceae</taxon>
        <taxon>Cichorioideae</taxon>
        <taxon>Cichorieae</taxon>
        <taxon>Cichoriinae</taxon>
        <taxon>Cichorium</taxon>
    </lineage>
</organism>
<reference evidence="1 2" key="2">
    <citation type="journal article" date="2022" name="Mol. Ecol. Resour.">
        <title>The genomes of chicory, endive, great burdock and yacon provide insights into Asteraceae paleo-polyploidization history and plant inulin production.</title>
        <authorList>
            <person name="Fan W."/>
            <person name="Wang S."/>
            <person name="Wang H."/>
            <person name="Wang A."/>
            <person name="Jiang F."/>
            <person name="Liu H."/>
            <person name="Zhao H."/>
            <person name="Xu D."/>
            <person name="Zhang Y."/>
        </authorList>
    </citation>
    <scope>NUCLEOTIDE SEQUENCE [LARGE SCALE GENOMIC DNA]</scope>
    <source>
        <strain evidence="2">cv. Punajuju</strain>
        <tissue evidence="1">Leaves</tissue>
    </source>
</reference>
<name>A0ACB9E0C9_CICIN</name>